<dbReference type="Proteomes" id="UP000054324">
    <property type="component" value="Unassembled WGS sequence"/>
</dbReference>
<dbReference type="KEGG" id="ovi:T265_15187"/>
<protein>
    <submittedName>
        <fullName evidence="1">Uncharacterized protein</fullName>
    </submittedName>
</protein>
<gene>
    <name evidence="1" type="ORF">T265_15187</name>
</gene>
<proteinExistence type="predicted"/>
<dbReference type="RefSeq" id="XP_009175233.1">
    <property type="nucleotide sequence ID" value="XM_009176969.1"/>
</dbReference>
<evidence type="ECO:0000313" key="2">
    <source>
        <dbReference type="Proteomes" id="UP000054324"/>
    </source>
</evidence>
<evidence type="ECO:0000313" key="1">
    <source>
        <dbReference type="EMBL" id="KER21010.1"/>
    </source>
</evidence>
<sequence>MTVHNLPKAGSTISALVDDVRIEGEVLCIDEPKKLVVIRCAAGRGTLVMASSSQSVVATAPVSAEGYTVDVTSLFASHLGSHLFSNVHELAHCIKQFERTSGSYYSVRNSKANSSGEKTFIKYPCHRKGFSRPPNEGKRRRLLDHT</sequence>
<organism evidence="1 2">
    <name type="scientific">Opisthorchis viverrini</name>
    <name type="common">Southeast Asian liver fluke</name>
    <dbReference type="NCBI Taxonomy" id="6198"/>
    <lineage>
        <taxon>Eukaryota</taxon>
        <taxon>Metazoa</taxon>
        <taxon>Spiralia</taxon>
        <taxon>Lophotrochozoa</taxon>
        <taxon>Platyhelminthes</taxon>
        <taxon>Trematoda</taxon>
        <taxon>Digenea</taxon>
        <taxon>Opisthorchiida</taxon>
        <taxon>Opisthorchiata</taxon>
        <taxon>Opisthorchiidae</taxon>
        <taxon>Opisthorchis</taxon>
    </lineage>
</organism>
<dbReference type="CTD" id="20329352"/>
<dbReference type="OrthoDB" id="1057137at2759"/>
<dbReference type="EMBL" id="KL597002">
    <property type="protein sequence ID" value="KER21010.1"/>
    <property type="molecule type" value="Genomic_DNA"/>
</dbReference>
<reference evidence="1 2" key="1">
    <citation type="submission" date="2013-11" db="EMBL/GenBank/DDBJ databases">
        <title>Opisthorchis viverrini - life in the bile duct.</title>
        <authorList>
            <person name="Young N.D."/>
            <person name="Nagarajan N."/>
            <person name="Lin S.J."/>
            <person name="Korhonen P.K."/>
            <person name="Jex A.R."/>
            <person name="Hall R.S."/>
            <person name="Safavi-Hemami H."/>
            <person name="Kaewkong W."/>
            <person name="Bertrand D."/>
            <person name="Gao S."/>
            <person name="Seet Q."/>
            <person name="Wongkham S."/>
            <person name="Teh B.T."/>
            <person name="Wongkham C."/>
            <person name="Intapan P.M."/>
            <person name="Maleewong W."/>
            <person name="Yang X."/>
            <person name="Hu M."/>
            <person name="Wang Z."/>
            <person name="Hofmann A."/>
            <person name="Sternberg P.W."/>
            <person name="Tan P."/>
            <person name="Wang J."/>
            <person name="Gasser R.B."/>
        </authorList>
    </citation>
    <scope>NUCLEOTIDE SEQUENCE [LARGE SCALE GENOMIC DNA]</scope>
</reference>
<accession>A0A074ZCU0</accession>
<dbReference type="GeneID" id="20329352"/>
<keyword evidence="2" id="KW-1185">Reference proteome</keyword>
<name>A0A074ZCU0_OPIVI</name>
<dbReference type="AlphaFoldDB" id="A0A074ZCU0"/>